<dbReference type="AlphaFoldDB" id="A0A1E8EZK8"/>
<dbReference type="SUPFAM" id="SSF47413">
    <property type="entry name" value="lambda repressor-like DNA-binding domains"/>
    <property type="match status" value="1"/>
</dbReference>
<proteinExistence type="predicted"/>
<gene>
    <name evidence="3" type="ORF">CLOACE_09350</name>
</gene>
<reference evidence="3 4" key="1">
    <citation type="submission" date="2016-06" db="EMBL/GenBank/DDBJ databases">
        <title>Genome sequence of Clostridium acetireducens DSM 10703.</title>
        <authorList>
            <person name="Poehlein A."/>
            <person name="Fluechter S."/>
            <person name="Duerre P."/>
            <person name="Daniel R."/>
        </authorList>
    </citation>
    <scope>NUCLEOTIDE SEQUENCE [LARGE SCALE GENOMIC DNA]</scope>
    <source>
        <strain evidence="3 4">DSM 10703</strain>
    </source>
</reference>
<dbReference type="Gene3D" id="2.10.109.10">
    <property type="entry name" value="Umud Fragment, subunit A"/>
    <property type="match status" value="1"/>
</dbReference>
<evidence type="ECO:0000259" key="2">
    <source>
        <dbReference type="PROSITE" id="PS50943"/>
    </source>
</evidence>
<dbReference type="EMBL" id="LZFO01000010">
    <property type="protein sequence ID" value="OFI06593.1"/>
    <property type="molecule type" value="Genomic_DNA"/>
</dbReference>
<dbReference type="PATRIC" id="fig|1121290.3.peg.939"/>
<dbReference type="Gene3D" id="1.10.260.40">
    <property type="entry name" value="lambda repressor-like DNA-binding domains"/>
    <property type="match status" value="1"/>
</dbReference>
<dbReference type="OrthoDB" id="14949at2"/>
<evidence type="ECO:0000313" key="3">
    <source>
        <dbReference type="EMBL" id="OFI06593.1"/>
    </source>
</evidence>
<evidence type="ECO:0000256" key="1">
    <source>
        <dbReference type="ARBA" id="ARBA00023125"/>
    </source>
</evidence>
<dbReference type="GO" id="GO:0003677">
    <property type="term" value="F:DNA binding"/>
    <property type="evidence" value="ECO:0007669"/>
    <property type="project" value="UniProtKB-KW"/>
</dbReference>
<dbReference type="InterPro" id="IPR015927">
    <property type="entry name" value="Peptidase_S24_S26A/B/C"/>
</dbReference>
<comment type="caution">
    <text evidence="3">The sequence shown here is derived from an EMBL/GenBank/DDBJ whole genome shotgun (WGS) entry which is preliminary data.</text>
</comment>
<dbReference type="PROSITE" id="PS50943">
    <property type="entry name" value="HTH_CROC1"/>
    <property type="match status" value="1"/>
</dbReference>
<dbReference type="STRING" id="1121290.CLAOCE_09350"/>
<protein>
    <submittedName>
        <fullName evidence="3">Anaerobic benzoate catabolism transcriptional regulator</fullName>
    </submittedName>
</protein>
<feature type="domain" description="HTH cro/C1-type" evidence="2">
    <location>
        <begin position="8"/>
        <end position="62"/>
    </location>
</feature>
<name>A0A1E8EZK8_9CLOT</name>
<evidence type="ECO:0000313" key="4">
    <source>
        <dbReference type="Proteomes" id="UP000175744"/>
    </source>
</evidence>
<dbReference type="Pfam" id="PF00717">
    <property type="entry name" value="Peptidase_S24"/>
    <property type="match status" value="1"/>
</dbReference>
<dbReference type="SMART" id="SM00530">
    <property type="entry name" value="HTH_XRE"/>
    <property type="match status" value="1"/>
</dbReference>
<keyword evidence="1" id="KW-0238">DNA-binding</keyword>
<sequence length="225" mass="25860">MSRVGEKIKNIRIESKMTQKQLGKKLGVSEKFISDVETGKKIINQNLIDRISKIFGKDLNDIVMNFHEDLSSKNNFNKNEFIEKNNSKNQISEVWKDALGDIIKGVPVYKYDLKKVLYTKPMPIINNKINGYNKDKVIYIQIEDDDMIGFRICKGDIAFAHLTNEINNNSIYLMEQDGKNIIRQVKKIDSNKALVISNRGNILTKTVQIKDLKLIAKLDTLEINL</sequence>
<dbReference type="InterPro" id="IPR010982">
    <property type="entry name" value="Lambda_DNA-bd_dom_sf"/>
</dbReference>
<dbReference type="CDD" id="cd00093">
    <property type="entry name" value="HTH_XRE"/>
    <property type="match status" value="1"/>
</dbReference>
<dbReference type="PANTHER" id="PTHR46558">
    <property type="entry name" value="TRACRIPTIONAL REGULATORY PROTEIN-RELATED-RELATED"/>
    <property type="match status" value="1"/>
</dbReference>
<dbReference type="SUPFAM" id="SSF51306">
    <property type="entry name" value="LexA/Signal peptidase"/>
    <property type="match status" value="1"/>
</dbReference>
<accession>A0A1E8EZK8</accession>
<dbReference type="Pfam" id="PF01381">
    <property type="entry name" value="HTH_3"/>
    <property type="match status" value="1"/>
</dbReference>
<dbReference type="RefSeq" id="WP_070109878.1">
    <property type="nucleotide sequence ID" value="NZ_LZFO01000010.1"/>
</dbReference>
<dbReference type="InterPro" id="IPR036286">
    <property type="entry name" value="LexA/Signal_pep-like_sf"/>
</dbReference>
<dbReference type="Proteomes" id="UP000175744">
    <property type="component" value="Unassembled WGS sequence"/>
</dbReference>
<organism evidence="3 4">
    <name type="scientific">Clostridium acetireducens DSM 10703</name>
    <dbReference type="NCBI Taxonomy" id="1121290"/>
    <lineage>
        <taxon>Bacteria</taxon>
        <taxon>Bacillati</taxon>
        <taxon>Bacillota</taxon>
        <taxon>Clostridia</taxon>
        <taxon>Eubacteriales</taxon>
        <taxon>Clostridiaceae</taxon>
        <taxon>Clostridium</taxon>
    </lineage>
</organism>
<keyword evidence="4" id="KW-1185">Reference proteome</keyword>
<dbReference type="InterPro" id="IPR001387">
    <property type="entry name" value="Cro/C1-type_HTH"/>
</dbReference>
<dbReference type="PANTHER" id="PTHR46558:SF3">
    <property type="entry name" value="TRANSCRIPTIONAL REGULATOR"/>
    <property type="match status" value="1"/>
</dbReference>